<gene>
    <name evidence="2" type="ORF">K239x_28780</name>
</gene>
<dbReference type="OrthoDB" id="242279at2"/>
<dbReference type="AlphaFoldDB" id="A0A517NUS8"/>
<evidence type="ECO:0000256" key="1">
    <source>
        <dbReference type="SAM" id="MobiDB-lite"/>
    </source>
</evidence>
<evidence type="ECO:0000313" key="3">
    <source>
        <dbReference type="Proteomes" id="UP000319817"/>
    </source>
</evidence>
<keyword evidence="3" id="KW-1185">Reference proteome</keyword>
<feature type="compositionally biased region" description="Basic residues" evidence="1">
    <location>
        <begin position="291"/>
        <end position="305"/>
    </location>
</feature>
<evidence type="ECO:0000313" key="2">
    <source>
        <dbReference type="EMBL" id="QDT10887.1"/>
    </source>
</evidence>
<reference evidence="2 3" key="1">
    <citation type="submission" date="2019-02" db="EMBL/GenBank/DDBJ databases">
        <title>Deep-cultivation of Planctomycetes and their phenomic and genomic characterization uncovers novel biology.</title>
        <authorList>
            <person name="Wiegand S."/>
            <person name="Jogler M."/>
            <person name="Boedeker C."/>
            <person name="Pinto D."/>
            <person name="Vollmers J."/>
            <person name="Rivas-Marin E."/>
            <person name="Kohn T."/>
            <person name="Peeters S.H."/>
            <person name="Heuer A."/>
            <person name="Rast P."/>
            <person name="Oberbeckmann S."/>
            <person name="Bunk B."/>
            <person name="Jeske O."/>
            <person name="Meyerdierks A."/>
            <person name="Storesund J.E."/>
            <person name="Kallscheuer N."/>
            <person name="Luecker S."/>
            <person name="Lage O.M."/>
            <person name="Pohl T."/>
            <person name="Merkel B.J."/>
            <person name="Hornburger P."/>
            <person name="Mueller R.-W."/>
            <person name="Bruemmer F."/>
            <person name="Labrenz M."/>
            <person name="Spormann A.M."/>
            <person name="Op den Camp H."/>
            <person name="Overmann J."/>
            <person name="Amann R."/>
            <person name="Jetten M.S.M."/>
            <person name="Mascher T."/>
            <person name="Medema M.H."/>
            <person name="Devos D.P."/>
            <person name="Kaster A.-K."/>
            <person name="Ovreas L."/>
            <person name="Rohde M."/>
            <person name="Galperin M.Y."/>
            <person name="Jogler C."/>
        </authorList>
    </citation>
    <scope>NUCLEOTIDE SEQUENCE [LARGE SCALE GENOMIC DNA]</scope>
    <source>
        <strain evidence="2 3">K23_9</strain>
    </source>
</reference>
<name>A0A517NUS8_9BACT</name>
<accession>A0A517NUS8</accession>
<proteinExistence type="predicted"/>
<dbReference type="Pfam" id="PF14100">
    <property type="entry name" value="DUF6807"/>
    <property type="match status" value="1"/>
</dbReference>
<feature type="region of interest" description="Disordered" evidence="1">
    <location>
        <begin position="285"/>
        <end position="305"/>
    </location>
</feature>
<dbReference type="EMBL" id="CP036526">
    <property type="protein sequence ID" value="QDT10887.1"/>
    <property type="molecule type" value="Genomic_DNA"/>
</dbReference>
<sequence length="305" mass="33582">MFTRSPRCQIVPLPGRQVAFGIDGRERLRWHAGSDVPRPFFFPLIGPSGLPLTRMGHPGAPDHDHHRSIWFAHHKVMGINFWGDATDAQIRQEEWLAYDDGDDAAKMACRLAWYDGHDPAPLVDQQLIVSVAPDDADGVLFEIQTSLKSVADSLELEQTNFGLLAVRVAKSISARFGNGVLTGSSGQSTEKLLFGKPSAWIDYSGSIDADVTEGITYFDHSSNPTYPSKWHVRDDGWMGASICRDAPVMLTKNDPLTLRYLLHAHAGAIDMTSANSIADRFNSSTSLRVGRGGKPHHRNSISRLP</sequence>
<dbReference type="InterPro" id="IPR029475">
    <property type="entry name" value="DUF6807"/>
</dbReference>
<dbReference type="RefSeq" id="WP_145418597.1">
    <property type="nucleotide sequence ID" value="NZ_CP036526.1"/>
</dbReference>
<protein>
    <submittedName>
        <fullName evidence="2">Uncharacterized protein</fullName>
    </submittedName>
</protein>
<organism evidence="2 3">
    <name type="scientific">Stieleria marina</name>
    <dbReference type="NCBI Taxonomy" id="1930275"/>
    <lineage>
        <taxon>Bacteria</taxon>
        <taxon>Pseudomonadati</taxon>
        <taxon>Planctomycetota</taxon>
        <taxon>Planctomycetia</taxon>
        <taxon>Pirellulales</taxon>
        <taxon>Pirellulaceae</taxon>
        <taxon>Stieleria</taxon>
    </lineage>
</organism>
<dbReference type="Proteomes" id="UP000319817">
    <property type="component" value="Chromosome"/>
</dbReference>